<dbReference type="EMBL" id="JBEWTB010000002">
    <property type="protein sequence ID" value="MET4755805.1"/>
    <property type="molecule type" value="Genomic_DNA"/>
</dbReference>
<keyword evidence="2" id="KW-1185">Reference proteome</keyword>
<evidence type="ECO:0000313" key="1">
    <source>
        <dbReference type="EMBL" id="MET4755805.1"/>
    </source>
</evidence>
<sequence length="350" mass="39391">MYRLLLIVETNVKISLTHCEYDDFFYTGSMKKIQCLLAGFILSSSVCSGEACAAKVQAGQSKAVSQKALNHAEEPSYCQSLQPSAADRLALPEWILGSDSVLKRQGCWKSHIHWGEQALKEARKRKQFSQERALLLSLASSYFYLGEYALCLSFAKAAETLSDPKKDWRSIVESLYLQSAVARVKNDGRAVSLAEKALAIIDRQKESAPLLRGKVLYNLAAALTDGKEQSLERAREALMNADTLFREEGNQYDVVRTVIRLARVSYLQGNYKQALTRLNGIQFQLGPPRTRMLFFQQRAKVLLAMKEWQKAEVDAEKAKELAMALDARKDLDRIVLLQRSISERSTIISE</sequence>
<name>A0ABV2SDH1_9GAMM</name>
<reference evidence="1 2" key="1">
    <citation type="submission" date="2024-06" db="EMBL/GenBank/DDBJ databases">
        <title>Genomic Encyclopedia of Type Strains, Phase V (KMG-V): Genome sequencing to study the core and pangenomes of soil and plant-associated prokaryotes.</title>
        <authorList>
            <person name="Whitman W."/>
        </authorList>
    </citation>
    <scope>NUCLEOTIDE SEQUENCE [LARGE SCALE GENOMIC DNA]</scope>
    <source>
        <strain evidence="1 2">NE40</strain>
    </source>
</reference>
<dbReference type="SUPFAM" id="SSF48452">
    <property type="entry name" value="TPR-like"/>
    <property type="match status" value="1"/>
</dbReference>
<dbReference type="Proteomes" id="UP001549366">
    <property type="component" value="Unassembled WGS sequence"/>
</dbReference>
<gene>
    <name evidence="1" type="ORF">V5J35_000997</name>
</gene>
<accession>A0ABV2SDH1</accession>
<comment type="caution">
    <text evidence="1">The sequence shown here is derived from an EMBL/GenBank/DDBJ whole genome shotgun (WGS) entry which is preliminary data.</text>
</comment>
<dbReference type="InterPro" id="IPR011990">
    <property type="entry name" value="TPR-like_helical_dom_sf"/>
</dbReference>
<protein>
    <submittedName>
        <fullName evidence="1">Tetratricopeptide (TPR) repeat protein</fullName>
    </submittedName>
</protein>
<evidence type="ECO:0000313" key="2">
    <source>
        <dbReference type="Proteomes" id="UP001549366"/>
    </source>
</evidence>
<dbReference type="Gene3D" id="1.25.40.10">
    <property type="entry name" value="Tetratricopeptide repeat domain"/>
    <property type="match status" value="1"/>
</dbReference>
<organism evidence="1 2">
    <name type="scientific">Endozoicomonas lisbonensis</name>
    <dbReference type="NCBI Taxonomy" id="3120522"/>
    <lineage>
        <taxon>Bacteria</taxon>
        <taxon>Pseudomonadati</taxon>
        <taxon>Pseudomonadota</taxon>
        <taxon>Gammaproteobacteria</taxon>
        <taxon>Oceanospirillales</taxon>
        <taxon>Endozoicomonadaceae</taxon>
        <taxon>Endozoicomonas</taxon>
    </lineage>
</organism>
<proteinExistence type="predicted"/>